<dbReference type="GO" id="GO:0003677">
    <property type="term" value="F:DNA binding"/>
    <property type="evidence" value="ECO:0007669"/>
    <property type="project" value="TreeGrafter"/>
</dbReference>
<feature type="domain" description="IclR-ED" evidence="2">
    <location>
        <begin position="20"/>
        <end position="204"/>
    </location>
</feature>
<dbReference type="Gene3D" id="3.30.450.40">
    <property type="match status" value="1"/>
</dbReference>
<comment type="caution">
    <text evidence="3">The sequence shown here is derived from an EMBL/GenBank/DDBJ whole genome shotgun (WGS) entry which is preliminary data.</text>
</comment>
<dbReference type="AlphaFoldDB" id="A0A916TSG0"/>
<feature type="compositionally biased region" description="Low complexity" evidence="1">
    <location>
        <begin position="200"/>
        <end position="217"/>
    </location>
</feature>
<dbReference type="InterPro" id="IPR029016">
    <property type="entry name" value="GAF-like_dom_sf"/>
</dbReference>
<dbReference type="InterPro" id="IPR014757">
    <property type="entry name" value="Tscrpt_reg_IclR_C"/>
</dbReference>
<evidence type="ECO:0000313" key="4">
    <source>
        <dbReference type="Proteomes" id="UP000608154"/>
    </source>
</evidence>
<organism evidence="3 4">
    <name type="scientific">Novosphingobium endophyticum</name>
    <dbReference type="NCBI Taxonomy" id="1955250"/>
    <lineage>
        <taxon>Bacteria</taxon>
        <taxon>Pseudomonadati</taxon>
        <taxon>Pseudomonadota</taxon>
        <taxon>Alphaproteobacteria</taxon>
        <taxon>Sphingomonadales</taxon>
        <taxon>Sphingomonadaceae</taxon>
        <taxon>Novosphingobium</taxon>
    </lineage>
</organism>
<dbReference type="SUPFAM" id="SSF55781">
    <property type="entry name" value="GAF domain-like"/>
    <property type="match status" value="1"/>
</dbReference>
<protein>
    <recommendedName>
        <fullName evidence="2">IclR-ED domain-containing protein</fullName>
    </recommendedName>
</protein>
<name>A0A916TSG0_9SPHN</name>
<dbReference type="GO" id="GO:0003700">
    <property type="term" value="F:DNA-binding transcription factor activity"/>
    <property type="evidence" value="ECO:0007669"/>
    <property type="project" value="TreeGrafter"/>
</dbReference>
<proteinExistence type="predicted"/>
<dbReference type="EMBL" id="BMHK01000010">
    <property type="protein sequence ID" value="GGC00682.1"/>
    <property type="molecule type" value="Genomic_DNA"/>
</dbReference>
<dbReference type="PROSITE" id="PS51078">
    <property type="entry name" value="ICLR_ED"/>
    <property type="match status" value="1"/>
</dbReference>
<dbReference type="PANTHER" id="PTHR30136">
    <property type="entry name" value="HELIX-TURN-HELIX TRANSCRIPTIONAL REGULATOR, ICLR FAMILY"/>
    <property type="match status" value="1"/>
</dbReference>
<dbReference type="InterPro" id="IPR050707">
    <property type="entry name" value="HTH_MetabolicPath_Reg"/>
</dbReference>
<dbReference type="Pfam" id="PF01614">
    <property type="entry name" value="IclR_C"/>
    <property type="match status" value="1"/>
</dbReference>
<gene>
    <name evidence="3" type="ORF">GCM10011494_19070</name>
</gene>
<dbReference type="Proteomes" id="UP000608154">
    <property type="component" value="Unassembled WGS sequence"/>
</dbReference>
<reference evidence="3" key="1">
    <citation type="journal article" date="2014" name="Int. J. Syst. Evol. Microbiol.">
        <title>Complete genome sequence of Corynebacterium casei LMG S-19264T (=DSM 44701T), isolated from a smear-ripened cheese.</title>
        <authorList>
            <consortium name="US DOE Joint Genome Institute (JGI-PGF)"/>
            <person name="Walter F."/>
            <person name="Albersmeier A."/>
            <person name="Kalinowski J."/>
            <person name="Ruckert C."/>
        </authorList>
    </citation>
    <scope>NUCLEOTIDE SEQUENCE</scope>
    <source>
        <strain evidence="3">CGMCC 1.15095</strain>
    </source>
</reference>
<feature type="region of interest" description="Disordered" evidence="1">
    <location>
        <begin position="196"/>
        <end position="225"/>
    </location>
</feature>
<sequence length="225" mass="24884">MLNQGYLFEEGRNLYYPTGRMREICNMIGEQDFVAMRLNSDIEKLRDETSETVTLAKRQGANLIYLSVAESSQPVRATVRVGRIRPLHATATGKALLSLLNPEEIDALLMQAPLEKNTRRTITSRSKLVREIETSSELGWFFGFGESYPDLAAVSVPLLIDNSAYAVTIMGPSQRIEPNAAKLAERLLPLVKKYSSRSLPASATTAKPRARKATTTPSRKSAPAK</sequence>
<accession>A0A916TSG0</accession>
<evidence type="ECO:0000259" key="2">
    <source>
        <dbReference type="PROSITE" id="PS51078"/>
    </source>
</evidence>
<evidence type="ECO:0000313" key="3">
    <source>
        <dbReference type="EMBL" id="GGC00682.1"/>
    </source>
</evidence>
<keyword evidence="4" id="KW-1185">Reference proteome</keyword>
<dbReference type="GO" id="GO:0045892">
    <property type="term" value="P:negative regulation of DNA-templated transcription"/>
    <property type="evidence" value="ECO:0007669"/>
    <property type="project" value="TreeGrafter"/>
</dbReference>
<reference evidence="3" key="2">
    <citation type="submission" date="2020-09" db="EMBL/GenBank/DDBJ databases">
        <authorList>
            <person name="Sun Q."/>
            <person name="Zhou Y."/>
        </authorList>
    </citation>
    <scope>NUCLEOTIDE SEQUENCE</scope>
    <source>
        <strain evidence="3">CGMCC 1.15095</strain>
    </source>
</reference>
<evidence type="ECO:0000256" key="1">
    <source>
        <dbReference type="SAM" id="MobiDB-lite"/>
    </source>
</evidence>
<dbReference type="PANTHER" id="PTHR30136:SF35">
    <property type="entry name" value="HTH-TYPE TRANSCRIPTIONAL REGULATOR RV1719"/>
    <property type="match status" value="1"/>
</dbReference>